<evidence type="ECO:0000259" key="7">
    <source>
        <dbReference type="Pfam" id="PF00892"/>
    </source>
</evidence>
<comment type="caution">
    <text evidence="8">The sequence shown here is derived from an EMBL/GenBank/DDBJ whole genome shotgun (WGS) entry which is preliminary data.</text>
</comment>
<evidence type="ECO:0000256" key="6">
    <source>
        <dbReference type="SAM" id="Phobius"/>
    </source>
</evidence>
<feature type="domain" description="EamA" evidence="7">
    <location>
        <begin position="24"/>
        <end position="158"/>
    </location>
</feature>
<name>A0ABU7VV63_9BACL</name>
<dbReference type="EMBL" id="JAZHPZ010000009">
    <property type="protein sequence ID" value="MEF2967656.1"/>
    <property type="molecule type" value="Genomic_DNA"/>
</dbReference>
<keyword evidence="5 6" id="KW-0472">Membrane</keyword>
<protein>
    <submittedName>
        <fullName evidence="8">DMT family transporter</fullName>
    </submittedName>
</protein>
<dbReference type="SUPFAM" id="SSF103481">
    <property type="entry name" value="Multidrug resistance efflux transporter EmrE"/>
    <property type="match status" value="2"/>
</dbReference>
<evidence type="ECO:0000313" key="9">
    <source>
        <dbReference type="Proteomes" id="UP001306950"/>
    </source>
</evidence>
<dbReference type="InterPro" id="IPR037185">
    <property type="entry name" value="EmrE-like"/>
</dbReference>
<feature type="transmembrane region" description="Helical" evidence="6">
    <location>
        <begin position="171"/>
        <end position="193"/>
    </location>
</feature>
<proteinExistence type="inferred from homology"/>
<evidence type="ECO:0000256" key="5">
    <source>
        <dbReference type="ARBA" id="ARBA00023136"/>
    </source>
</evidence>
<feature type="transmembrane region" description="Helical" evidence="6">
    <location>
        <begin position="272"/>
        <end position="290"/>
    </location>
</feature>
<feature type="transmembrane region" description="Helical" evidence="6">
    <location>
        <begin position="86"/>
        <end position="109"/>
    </location>
</feature>
<organism evidence="8 9">
    <name type="scientific">Paenibacillus haidiansis</name>
    <dbReference type="NCBI Taxonomy" id="1574488"/>
    <lineage>
        <taxon>Bacteria</taxon>
        <taxon>Bacillati</taxon>
        <taxon>Bacillota</taxon>
        <taxon>Bacilli</taxon>
        <taxon>Bacillales</taxon>
        <taxon>Paenibacillaceae</taxon>
        <taxon>Paenibacillus</taxon>
    </lineage>
</organism>
<feature type="transmembrane region" description="Helical" evidence="6">
    <location>
        <begin position="115"/>
        <end position="135"/>
    </location>
</feature>
<sequence>MENASSVRVQVGPAVSEPKSRAKSGFWLVVLGAALWGVDPLFRLILLKSITSAQIVLVEHIIIALCMAPVLWKNRRELKTVGWKQVGALLFISWGGSAIATILFTMGLGSGDANAVLLLQKLQPLFAIVMARILLKESLPRRFGFLFIIALIGTYLLTFGFTVPFGHWNNFVQVGSLLSLGAAALWGGSTVMGRLMVGEMKYETVTSLRFILALPLLAGLAWHEGAAWNLPSGGAAMAAFSLNMLGQALLPGLLSILVYYKGLTTTKASVATLAELSFPMVGVLLNWIAFNQIITVAQAVGFVLIWAALFAISRQNSPTPA</sequence>
<keyword evidence="4 6" id="KW-1133">Transmembrane helix</keyword>
<feature type="transmembrane region" description="Helical" evidence="6">
    <location>
        <begin position="26"/>
        <end position="46"/>
    </location>
</feature>
<dbReference type="PANTHER" id="PTHR32322">
    <property type="entry name" value="INNER MEMBRANE TRANSPORTER"/>
    <property type="match status" value="1"/>
</dbReference>
<dbReference type="Proteomes" id="UP001306950">
    <property type="component" value="Unassembled WGS sequence"/>
</dbReference>
<evidence type="ECO:0000256" key="3">
    <source>
        <dbReference type="ARBA" id="ARBA00022692"/>
    </source>
</evidence>
<feature type="transmembrane region" description="Helical" evidence="6">
    <location>
        <begin position="296"/>
        <end position="313"/>
    </location>
</feature>
<evidence type="ECO:0000256" key="2">
    <source>
        <dbReference type="ARBA" id="ARBA00007362"/>
    </source>
</evidence>
<keyword evidence="3 6" id="KW-0812">Transmembrane</keyword>
<dbReference type="PANTHER" id="PTHR32322:SF2">
    <property type="entry name" value="EAMA DOMAIN-CONTAINING PROTEIN"/>
    <property type="match status" value="1"/>
</dbReference>
<feature type="transmembrane region" description="Helical" evidence="6">
    <location>
        <begin position="142"/>
        <end position="165"/>
    </location>
</feature>
<reference evidence="8 9" key="1">
    <citation type="submission" date="2024-02" db="EMBL/GenBank/DDBJ databases">
        <title>A nitrogen-fixing paenibacillus bacterium.</title>
        <authorList>
            <person name="Zhang W.L."/>
            <person name="Chen S.F."/>
        </authorList>
    </citation>
    <scope>NUCLEOTIDE SEQUENCE [LARGE SCALE GENOMIC DNA]</scope>
    <source>
        <strain evidence="8 9">M1</strain>
    </source>
</reference>
<evidence type="ECO:0000256" key="1">
    <source>
        <dbReference type="ARBA" id="ARBA00004127"/>
    </source>
</evidence>
<gene>
    <name evidence="8" type="ORF">V3851_17645</name>
</gene>
<evidence type="ECO:0000256" key="4">
    <source>
        <dbReference type="ARBA" id="ARBA00022989"/>
    </source>
</evidence>
<feature type="transmembrane region" description="Helical" evidence="6">
    <location>
        <begin position="235"/>
        <end position="260"/>
    </location>
</feature>
<feature type="transmembrane region" description="Helical" evidence="6">
    <location>
        <begin position="205"/>
        <end position="223"/>
    </location>
</feature>
<dbReference type="InterPro" id="IPR000620">
    <property type="entry name" value="EamA_dom"/>
</dbReference>
<comment type="similarity">
    <text evidence="2">Belongs to the EamA transporter family.</text>
</comment>
<accession>A0ABU7VV63</accession>
<feature type="transmembrane region" description="Helical" evidence="6">
    <location>
        <begin position="52"/>
        <end position="74"/>
    </location>
</feature>
<dbReference type="Pfam" id="PF00892">
    <property type="entry name" value="EamA"/>
    <property type="match status" value="2"/>
</dbReference>
<dbReference type="RefSeq" id="WP_331847871.1">
    <property type="nucleotide sequence ID" value="NZ_JAZHPZ010000009.1"/>
</dbReference>
<comment type="subcellular location">
    <subcellularLocation>
        <location evidence="1">Endomembrane system</location>
        <topology evidence="1">Multi-pass membrane protein</topology>
    </subcellularLocation>
</comment>
<dbReference type="InterPro" id="IPR050638">
    <property type="entry name" value="AA-Vitamin_Transporters"/>
</dbReference>
<evidence type="ECO:0000313" key="8">
    <source>
        <dbReference type="EMBL" id="MEF2967656.1"/>
    </source>
</evidence>
<feature type="domain" description="EamA" evidence="7">
    <location>
        <begin position="175"/>
        <end position="313"/>
    </location>
</feature>
<keyword evidence="9" id="KW-1185">Reference proteome</keyword>